<evidence type="ECO:0000313" key="1">
    <source>
        <dbReference type="EMBL" id="OYQ31964.1"/>
    </source>
</evidence>
<name>A0A255YTH0_9FLAO</name>
<evidence type="ECO:0000313" key="2">
    <source>
        <dbReference type="Proteomes" id="UP000216605"/>
    </source>
</evidence>
<proteinExistence type="predicted"/>
<dbReference type="AlphaFoldDB" id="A0A255YTH0"/>
<sequence length="207" mass="23999">MLLAQDLSKDTIFLKELIIEKDNNKKKKKIKLGKGQHKHMWFEMTASRVKFPVYFVVENLPQGKLSDLTLYFSSFRQNTPTGKSVRKDYLNHKTVFKIMVYDMPEDGNVGAPLNSVPIIAVINEDPKGKDKKFMMDVEEFDFKSNAFMLSIETVSDTSCHKCYYYVPLLYVGETSTMFLNKEDKLVGIQNYTSLKNINLRVDVSYYK</sequence>
<keyword evidence="2" id="KW-1185">Reference proteome</keyword>
<dbReference type="Proteomes" id="UP000216605">
    <property type="component" value="Unassembled WGS sequence"/>
</dbReference>
<accession>A0A255YTH0</accession>
<protein>
    <submittedName>
        <fullName evidence="1">Uncharacterized protein</fullName>
    </submittedName>
</protein>
<dbReference type="EMBL" id="NOXV01000305">
    <property type="protein sequence ID" value="OYQ31964.1"/>
    <property type="molecule type" value="Genomic_DNA"/>
</dbReference>
<organism evidence="1 2">
    <name type="scientific">Flavobacterium cyanobacteriorum</name>
    <dbReference type="NCBI Taxonomy" id="2022802"/>
    <lineage>
        <taxon>Bacteria</taxon>
        <taxon>Pseudomonadati</taxon>
        <taxon>Bacteroidota</taxon>
        <taxon>Flavobacteriia</taxon>
        <taxon>Flavobacteriales</taxon>
        <taxon>Flavobacteriaceae</taxon>
        <taxon>Flavobacterium</taxon>
    </lineage>
</organism>
<gene>
    <name evidence="1" type="ORF">CHU92_15080</name>
</gene>
<comment type="caution">
    <text evidence="1">The sequence shown here is derived from an EMBL/GenBank/DDBJ whole genome shotgun (WGS) entry which is preliminary data.</text>
</comment>
<reference evidence="1 2" key="1">
    <citation type="submission" date="2017-07" db="EMBL/GenBank/DDBJ databases">
        <title>Flavobacterium cyanobacteriorum sp. nov., isolated from cyanobacterial aggregates in a eutrophic lake.</title>
        <authorList>
            <person name="Cai H."/>
        </authorList>
    </citation>
    <scope>NUCLEOTIDE SEQUENCE [LARGE SCALE GENOMIC DNA]</scope>
    <source>
        <strain evidence="1 2">TH021</strain>
    </source>
</reference>